<dbReference type="GO" id="GO:0140662">
    <property type="term" value="F:ATP-dependent protein folding chaperone"/>
    <property type="evidence" value="ECO:0007669"/>
    <property type="project" value="InterPro"/>
</dbReference>
<evidence type="ECO:0000256" key="1">
    <source>
        <dbReference type="ARBA" id="ARBA00022741"/>
    </source>
</evidence>
<dbReference type="FunFam" id="3.90.640.10:FF:000002">
    <property type="entry name" value="Heat shock 70 kDa"/>
    <property type="match status" value="1"/>
</dbReference>
<evidence type="ECO:0000313" key="7">
    <source>
        <dbReference type="Proteomes" id="UP000429607"/>
    </source>
</evidence>
<dbReference type="FunFam" id="3.30.30.30:FF:000002">
    <property type="entry name" value="Heat shock 70 kDa protein 4"/>
    <property type="match status" value="1"/>
</dbReference>
<protein>
    <submittedName>
        <fullName evidence="6">Heat shock protein</fullName>
    </submittedName>
</protein>
<keyword evidence="1 3" id="KW-0547">Nucleotide-binding</keyword>
<dbReference type="InterPro" id="IPR018181">
    <property type="entry name" value="Heat_shock_70_CS"/>
</dbReference>
<dbReference type="Gene3D" id="3.30.30.30">
    <property type="match status" value="1"/>
</dbReference>
<dbReference type="PRINTS" id="PR00301">
    <property type="entry name" value="HEATSHOCK70"/>
</dbReference>
<accession>A0A6A3KIL5</accession>
<dbReference type="Gene3D" id="3.30.420.40">
    <property type="match status" value="2"/>
</dbReference>
<dbReference type="SUPFAM" id="SSF53067">
    <property type="entry name" value="Actin-like ATPase domain"/>
    <property type="match status" value="2"/>
</dbReference>
<sequence length="609" mass="67145">MVINKTGDRPSIGIDTGTAYSSVAVWQKDRVEILPNKFGNLLTPSYVAFTDTEVLVGEAAADQLLRNAKNTVFGITRLIGRKFSDPQVQESILHYPFEVVCSPDDKPQVVVQFRGETRVFQPVEILAILLSEMRGIVENYTGKEAKSAVVIVPAYFSYSQRQAVKDAGTIAGLTVMRMICRSTAASMAHGLDKKGPERKVLVVDLGGGTLDMSVVAFEESNFEVLGTAGDVNLGGDDFDRRLVDYCVAEFKKAHDRDLRTNPRAMLRLRKACERAKRALSISTETTVELEALYDGIDFHPTITRTQFKSLCADLFDRILWSLQQVLSDANLIKDNIHDVVHVGGSTRIPKVKKLLAEFFNGKSLSRVIEGAAVFGAAHLAATLCSEPSPKLDNYLLLDVAPLSLGVEVDGTISTVMIPRSTAVPTKKTETFSTSQDNQSNVHIQVFEGEGWRIGSNPILHEFKLDGIPPLPCGQGKIDITFDVDANDILHVSATEQSMGVAKTVRIVAGCLPPSEIERMRTEAEHFKYLSERNRLRVEARNALETSAYSLRTAAAERITELRQAIEEAKAIEEISEETLRWLEANESAKNEDLHLKQREVAAALSSLRN</sequence>
<name>A0A6A3KIL5_9STRA</name>
<keyword evidence="2 3" id="KW-0067">ATP-binding</keyword>
<dbReference type="CDD" id="cd24028">
    <property type="entry name" value="ASKHA_NBD_HSP70_HSPA1-like"/>
    <property type="match status" value="1"/>
</dbReference>
<dbReference type="Proteomes" id="UP000429607">
    <property type="component" value="Unassembled WGS sequence"/>
</dbReference>
<dbReference type="Gene3D" id="2.60.34.10">
    <property type="entry name" value="Substrate Binding Domain Of DNAk, Chain A, domain 1"/>
    <property type="match status" value="1"/>
</dbReference>
<dbReference type="SUPFAM" id="SSF100934">
    <property type="entry name" value="Heat shock protein 70kD (HSP70), C-terminal subdomain"/>
    <property type="match status" value="1"/>
</dbReference>
<dbReference type="PROSITE" id="PS00329">
    <property type="entry name" value="HSP70_2"/>
    <property type="match status" value="1"/>
</dbReference>
<dbReference type="EMBL" id="QXFV01001912">
    <property type="protein sequence ID" value="KAE8996058.1"/>
    <property type="molecule type" value="Genomic_DNA"/>
</dbReference>
<dbReference type="AlphaFoldDB" id="A0A6A3KIL5"/>
<dbReference type="EMBL" id="QXFU01001246">
    <property type="protein sequence ID" value="KAE9006889.1"/>
    <property type="molecule type" value="Genomic_DNA"/>
</dbReference>
<comment type="similarity">
    <text evidence="3">Belongs to the heat shock protein 70 family.</text>
</comment>
<gene>
    <name evidence="5" type="ORF">PR001_g19957</name>
    <name evidence="6" type="ORF">PR002_g16366</name>
</gene>
<dbReference type="InterPro" id="IPR029047">
    <property type="entry name" value="HSP70_peptide-bd_sf"/>
</dbReference>
<evidence type="ECO:0000256" key="3">
    <source>
        <dbReference type="RuleBase" id="RU003322"/>
    </source>
</evidence>
<dbReference type="OrthoDB" id="2401965at2759"/>
<dbReference type="Gene3D" id="3.90.640.10">
    <property type="entry name" value="Actin, Chain A, domain 4"/>
    <property type="match status" value="1"/>
</dbReference>
<proteinExistence type="inferred from homology"/>
<dbReference type="Pfam" id="PF00012">
    <property type="entry name" value="HSP70"/>
    <property type="match status" value="1"/>
</dbReference>
<feature type="coiled-coil region" evidence="4">
    <location>
        <begin position="551"/>
        <end position="578"/>
    </location>
</feature>
<dbReference type="InterPro" id="IPR013126">
    <property type="entry name" value="Hsp_70_fam"/>
</dbReference>
<keyword evidence="6" id="KW-0346">Stress response</keyword>
<evidence type="ECO:0000313" key="5">
    <source>
        <dbReference type="EMBL" id="KAE8996058.1"/>
    </source>
</evidence>
<dbReference type="GO" id="GO:0005524">
    <property type="term" value="F:ATP binding"/>
    <property type="evidence" value="ECO:0007669"/>
    <property type="project" value="UniProtKB-KW"/>
</dbReference>
<dbReference type="Proteomes" id="UP000435112">
    <property type="component" value="Unassembled WGS sequence"/>
</dbReference>
<dbReference type="InterPro" id="IPR029048">
    <property type="entry name" value="HSP70_C_sf"/>
</dbReference>
<reference evidence="7 8" key="1">
    <citation type="submission" date="2018-09" db="EMBL/GenBank/DDBJ databases">
        <title>Genomic investigation of the strawberry pathogen Phytophthora fragariae indicates pathogenicity is determined by transcriptional variation in three key races.</title>
        <authorList>
            <person name="Adams T.M."/>
            <person name="Armitage A.D."/>
            <person name="Sobczyk M.K."/>
            <person name="Bates H.J."/>
            <person name="Dunwell J.M."/>
            <person name="Nellist C.F."/>
            <person name="Harrison R.J."/>
        </authorList>
    </citation>
    <scope>NUCLEOTIDE SEQUENCE [LARGE SCALE GENOMIC DNA]</scope>
    <source>
        <strain evidence="5 7">SCRP249</strain>
        <strain evidence="6 8">SCRP324</strain>
    </source>
</reference>
<dbReference type="PANTHER" id="PTHR19375">
    <property type="entry name" value="HEAT SHOCK PROTEIN 70KDA"/>
    <property type="match status" value="1"/>
</dbReference>
<dbReference type="InterPro" id="IPR043129">
    <property type="entry name" value="ATPase_NBD"/>
</dbReference>
<evidence type="ECO:0000313" key="6">
    <source>
        <dbReference type="EMBL" id="KAE9006889.1"/>
    </source>
</evidence>
<dbReference type="Gene3D" id="1.20.1270.10">
    <property type="match status" value="1"/>
</dbReference>
<evidence type="ECO:0000256" key="2">
    <source>
        <dbReference type="ARBA" id="ARBA00022840"/>
    </source>
</evidence>
<organism evidence="6 8">
    <name type="scientific">Phytophthora rubi</name>
    <dbReference type="NCBI Taxonomy" id="129364"/>
    <lineage>
        <taxon>Eukaryota</taxon>
        <taxon>Sar</taxon>
        <taxon>Stramenopiles</taxon>
        <taxon>Oomycota</taxon>
        <taxon>Peronosporomycetes</taxon>
        <taxon>Peronosporales</taxon>
        <taxon>Peronosporaceae</taxon>
        <taxon>Phytophthora</taxon>
    </lineage>
</organism>
<evidence type="ECO:0000256" key="4">
    <source>
        <dbReference type="SAM" id="Coils"/>
    </source>
</evidence>
<dbReference type="SUPFAM" id="SSF100920">
    <property type="entry name" value="Heat shock protein 70kD (HSP70), peptide-binding domain"/>
    <property type="match status" value="1"/>
</dbReference>
<keyword evidence="4" id="KW-0175">Coiled coil</keyword>
<evidence type="ECO:0000313" key="8">
    <source>
        <dbReference type="Proteomes" id="UP000435112"/>
    </source>
</evidence>
<comment type="caution">
    <text evidence="6">The sequence shown here is derived from an EMBL/GenBank/DDBJ whole genome shotgun (WGS) entry which is preliminary data.</text>
</comment>